<dbReference type="AlphaFoldDB" id="A0A7I9Y1T7"/>
<evidence type="ECO:0000259" key="2">
    <source>
        <dbReference type="Pfam" id="PF00823"/>
    </source>
</evidence>
<dbReference type="InterPro" id="IPR000030">
    <property type="entry name" value="PPE_dom"/>
</dbReference>
<accession>A0A7I9Y1T7</accession>
<dbReference type="InterPro" id="IPR022171">
    <property type="entry name" value="PPE_C"/>
</dbReference>
<dbReference type="SUPFAM" id="SSF140459">
    <property type="entry name" value="PE/PPE dimer-like"/>
    <property type="match status" value="1"/>
</dbReference>
<dbReference type="GO" id="GO:0052572">
    <property type="term" value="P:response to host immune response"/>
    <property type="evidence" value="ECO:0007669"/>
    <property type="project" value="TreeGrafter"/>
</dbReference>
<dbReference type="PANTHER" id="PTHR46766">
    <property type="entry name" value="GLUTAMINE-RICH PROTEIN 2"/>
    <property type="match status" value="1"/>
</dbReference>
<proteinExistence type="inferred from homology"/>
<dbReference type="EMBL" id="BLKW01000004">
    <property type="protein sequence ID" value="GFG76038.1"/>
    <property type="molecule type" value="Genomic_DNA"/>
</dbReference>
<sequence>MDFAMLPPEVNSGRMYSGPGAGPMLAAASAWDGLAIELHSAAASYGSVVSELTAGPWVGPSSVSMAAAAAPYVTWLSATAAQAEQAATQARAAAAAYEAAFAMTVHPAVIAANRALLMALVATNFFGQNTPAIAATEAHYAEMWAQDAAAMYGYAGASSAASTLTPFTPPPPTTNLAGLAGQFAAVAQASATSAASHAHTPLTQLMAAVSSALHGLTSPHLPTAATFLGPAAYEPVSASTSWSTWATSAARAIHTVQDLQYEFGPGPLQSILAGLGGPGILGMGNPAVSASVGQAGSVGGLSVPPSWAAGTGTALVSPAANVSAAPAVAASGAARSEMAVTGLAGPAAGNAIPGSPTP</sequence>
<keyword evidence="5" id="KW-1185">Reference proteome</keyword>
<feature type="domain" description="PPE family C-terminal" evidence="3">
    <location>
        <begin position="289"/>
        <end position="351"/>
    </location>
</feature>
<dbReference type="FunFam" id="1.20.1260.20:FF:000001">
    <property type="entry name" value="PPE family protein PPE41"/>
    <property type="match status" value="1"/>
</dbReference>
<evidence type="ECO:0000313" key="5">
    <source>
        <dbReference type="Proteomes" id="UP000465361"/>
    </source>
</evidence>
<evidence type="ECO:0000256" key="1">
    <source>
        <dbReference type="ARBA" id="ARBA00010652"/>
    </source>
</evidence>
<dbReference type="Proteomes" id="UP000465361">
    <property type="component" value="Unassembled WGS sequence"/>
</dbReference>
<evidence type="ECO:0000313" key="4">
    <source>
        <dbReference type="EMBL" id="GFG76038.1"/>
    </source>
</evidence>
<comment type="caution">
    <text evidence="4">The sequence shown here is derived from an EMBL/GenBank/DDBJ whole genome shotgun (WGS) entry which is preliminary data.</text>
</comment>
<comment type="similarity">
    <text evidence="1">Belongs to the mycobacterial PPE family.</text>
</comment>
<dbReference type="PANTHER" id="PTHR46766:SF1">
    <property type="entry name" value="GLUTAMINE-RICH PROTEIN 2"/>
    <property type="match status" value="1"/>
</dbReference>
<dbReference type="Pfam" id="PF00823">
    <property type="entry name" value="PPE"/>
    <property type="match status" value="1"/>
</dbReference>
<dbReference type="InterPro" id="IPR038332">
    <property type="entry name" value="PPE_sf"/>
</dbReference>
<evidence type="ECO:0000259" key="3">
    <source>
        <dbReference type="Pfam" id="PF12484"/>
    </source>
</evidence>
<protein>
    <submittedName>
        <fullName evidence="4">Putative PPE family protein PPE29</fullName>
    </submittedName>
</protein>
<feature type="domain" description="PPE" evidence="2">
    <location>
        <begin position="2"/>
        <end position="165"/>
    </location>
</feature>
<dbReference type="Gene3D" id="1.20.1260.20">
    <property type="entry name" value="PPE superfamily"/>
    <property type="match status" value="1"/>
</dbReference>
<dbReference type="RefSeq" id="WP_163759098.1">
    <property type="nucleotide sequence ID" value="NZ_BLKW01000004.1"/>
</dbReference>
<name>A0A7I9Y1T7_9MYCO</name>
<dbReference type="Pfam" id="PF12484">
    <property type="entry name" value="PPE-SVP"/>
    <property type="match status" value="1"/>
</dbReference>
<reference evidence="4 5" key="1">
    <citation type="journal article" date="2019" name="Emerg. Microbes Infect.">
        <title>Comprehensive subspecies identification of 175 nontuberculous mycobacteria species based on 7547 genomic profiles.</title>
        <authorList>
            <person name="Matsumoto Y."/>
            <person name="Kinjo T."/>
            <person name="Motooka D."/>
            <person name="Nabeya D."/>
            <person name="Jung N."/>
            <person name="Uechi K."/>
            <person name="Horii T."/>
            <person name="Iida T."/>
            <person name="Fujita J."/>
            <person name="Nakamura S."/>
        </authorList>
    </citation>
    <scope>NUCLEOTIDE SEQUENCE [LARGE SCALE GENOMIC DNA]</scope>
    <source>
        <strain evidence="4 5">JCM 17322</strain>
    </source>
</reference>
<gene>
    <name evidence="4" type="primary">PPE29_3</name>
    <name evidence="4" type="ORF">MBOT_34030</name>
</gene>
<organism evidence="4 5">
    <name type="scientific">Mycobacterium botniense</name>
    <dbReference type="NCBI Taxonomy" id="84962"/>
    <lineage>
        <taxon>Bacteria</taxon>
        <taxon>Bacillati</taxon>
        <taxon>Actinomycetota</taxon>
        <taxon>Actinomycetes</taxon>
        <taxon>Mycobacteriales</taxon>
        <taxon>Mycobacteriaceae</taxon>
        <taxon>Mycobacterium</taxon>
    </lineage>
</organism>